<keyword evidence="1" id="KW-0812">Transmembrane</keyword>
<protein>
    <submittedName>
        <fullName evidence="2">Uncharacterized protein</fullName>
    </submittedName>
</protein>
<comment type="caution">
    <text evidence="2">The sequence shown here is derived from an EMBL/GenBank/DDBJ whole genome shotgun (WGS) entry which is preliminary data.</text>
</comment>
<keyword evidence="3" id="KW-1185">Reference proteome</keyword>
<gene>
    <name evidence="2" type="ORF">G1H19_02410</name>
</gene>
<evidence type="ECO:0000313" key="2">
    <source>
        <dbReference type="EMBL" id="NEL52867.1"/>
    </source>
</evidence>
<proteinExistence type="predicted"/>
<keyword evidence="1" id="KW-1133">Transmembrane helix</keyword>
<evidence type="ECO:0000256" key="1">
    <source>
        <dbReference type="SAM" id="Phobius"/>
    </source>
</evidence>
<name>A0A7K3W949_9ACTN</name>
<dbReference type="RefSeq" id="WP_152732031.1">
    <property type="nucleotide sequence ID" value="NZ_JAABOZ010000005.1"/>
</dbReference>
<organism evidence="2 3">
    <name type="scientific">Goekera deserti</name>
    <dbReference type="NCBI Taxonomy" id="2497753"/>
    <lineage>
        <taxon>Bacteria</taxon>
        <taxon>Bacillati</taxon>
        <taxon>Actinomycetota</taxon>
        <taxon>Actinomycetes</taxon>
        <taxon>Geodermatophilales</taxon>
        <taxon>Geodermatophilaceae</taxon>
        <taxon>Goekera</taxon>
    </lineage>
</organism>
<feature type="transmembrane region" description="Helical" evidence="1">
    <location>
        <begin position="76"/>
        <end position="94"/>
    </location>
</feature>
<keyword evidence="1" id="KW-0472">Membrane</keyword>
<dbReference type="AlphaFoldDB" id="A0A7K3W949"/>
<feature type="transmembrane region" description="Helical" evidence="1">
    <location>
        <begin position="12"/>
        <end position="36"/>
    </location>
</feature>
<evidence type="ECO:0000313" key="3">
    <source>
        <dbReference type="Proteomes" id="UP000470470"/>
    </source>
</evidence>
<sequence length="99" mass="10973">MRDTAEQQRQTRLLVSVVAASALVYPMLFCAVRLVVSQFLRPDTVATLAWGVLGLACSVGVVAVVRWGARRRPLSPWLLVGLVPPGLFELYLYWPYLTG</sequence>
<accession>A0A7K3W949</accession>
<reference evidence="2 3" key="1">
    <citation type="submission" date="2020-02" db="EMBL/GenBank/DDBJ databases">
        <title>The whole genome sequence of CPCC 205119.</title>
        <authorList>
            <person name="Jiang Z."/>
        </authorList>
    </citation>
    <scope>NUCLEOTIDE SEQUENCE [LARGE SCALE GENOMIC DNA]</scope>
    <source>
        <strain evidence="2 3">CPCC 205119</strain>
    </source>
</reference>
<dbReference type="Proteomes" id="UP000470470">
    <property type="component" value="Unassembled WGS sequence"/>
</dbReference>
<feature type="transmembrane region" description="Helical" evidence="1">
    <location>
        <begin position="48"/>
        <end position="69"/>
    </location>
</feature>
<dbReference type="EMBL" id="JAAGWK010000005">
    <property type="protein sequence ID" value="NEL52867.1"/>
    <property type="molecule type" value="Genomic_DNA"/>
</dbReference>